<evidence type="ECO:0000313" key="3">
    <source>
        <dbReference type="EMBL" id="SHK47693.1"/>
    </source>
</evidence>
<dbReference type="STRING" id="156994.SAMN04488028_105137"/>
<proteinExistence type="inferred from homology"/>
<dbReference type="Gene3D" id="2.40.50.140">
    <property type="entry name" value="Nucleic acid-binding proteins"/>
    <property type="match status" value="2"/>
</dbReference>
<evidence type="ECO:0000259" key="2">
    <source>
        <dbReference type="SMART" id="SM00316"/>
    </source>
</evidence>
<keyword evidence="4" id="KW-1185">Reference proteome</keyword>
<evidence type="ECO:0000313" key="4">
    <source>
        <dbReference type="Proteomes" id="UP000184474"/>
    </source>
</evidence>
<dbReference type="Pfam" id="PF17783">
    <property type="entry name" value="WHD_CvfB"/>
    <property type="match status" value="1"/>
</dbReference>
<dbReference type="PANTHER" id="PTHR37296">
    <property type="entry name" value="CONSERVED VIRULENCE FACTOR B"/>
    <property type="match status" value="1"/>
</dbReference>
<dbReference type="InterPro" id="IPR040764">
    <property type="entry name" value="CvfB_WH"/>
</dbReference>
<feature type="domain" description="S1 motif" evidence="2">
    <location>
        <begin position="2"/>
        <end position="64"/>
    </location>
</feature>
<comment type="similarity">
    <text evidence="1">Belongs to the CvfB family.</text>
</comment>
<dbReference type="PIRSF" id="PIRSF012524">
    <property type="entry name" value="YitL_S1"/>
    <property type="match status" value="1"/>
</dbReference>
<organism evidence="3 4">
    <name type="scientific">Reichenbachiella agariperforans</name>
    <dbReference type="NCBI Taxonomy" id="156994"/>
    <lineage>
        <taxon>Bacteria</taxon>
        <taxon>Pseudomonadati</taxon>
        <taxon>Bacteroidota</taxon>
        <taxon>Cytophagia</taxon>
        <taxon>Cytophagales</taxon>
        <taxon>Reichenbachiellaceae</taxon>
        <taxon>Reichenbachiella</taxon>
    </lineage>
</organism>
<dbReference type="InterPro" id="IPR012340">
    <property type="entry name" value="NA-bd_OB-fold"/>
</dbReference>
<dbReference type="InterPro" id="IPR039566">
    <property type="entry name" value="CvfB_S1_st"/>
</dbReference>
<feature type="domain" description="S1 motif" evidence="2">
    <location>
        <begin position="68"/>
        <end position="130"/>
    </location>
</feature>
<name>A0A1M6SSJ4_REIAG</name>
<dbReference type="InterPro" id="IPR003029">
    <property type="entry name" value="S1_domain"/>
</dbReference>
<dbReference type="Gene3D" id="1.10.10.10">
    <property type="entry name" value="Winged helix-like DNA-binding domain superfamily/Winged helix DNA-binding domain"/>
    <property type="match status" value="1"/>
</dbReference>
<evidence type="ECO:0000256" key="1">
    <source>
        <dbReference type="PIRNR" id="PIRNR012524"/>
    </source>
</evidence>
<dbReference type="SMART" id="SM00316">
    <property type="entry name" value="S1"/>
    <property type="match status" value="3"/>
</dbReference>
<dbReference type="Pfam" id="PF13509">
    <property type="entry name" value="S1_2"/>
    <property type="match status" value="1"/>
</dbReference>
<reference evidence="4" key="1">
    <citation type="submission" date="2016-11" db="EMBL/GenBank/DDBJ databases">
        <authorList>
            <person name="Varghese N."/>
            <person name="Submissions S."/>
        </authorList>
    </citation>
    <scope>NUCLEOTIDE SEQUENCE [LARGE SCALE GENOMIC DNA]</scope>
    <source>
        <strain evidence="4">DSM 26134</strain>
    </source>
</reference>
<accession>A0A1M6SSJ4</accession>
<dbReference type="GO" id="GO:0003676">
    <property type="term" value="F:nucleic acid binding"/>
    <property type="evidence" value="ECO:0007669"/>
    <property type="project" value="InterPro"/>
</dbReference>
<dbReference type="Proteomes" id="UP000184474">
    <property type="component" value="Unassembled WGS sequence"/>
</dbReference>
<feature type="domain" description="S1 motif" evidence="2">
    <location>
        <begin position="143"/>
        <end position="205"/>
    </location>
</feature>
<dbReference type="AlphaFoldDB" id="A0A1M6SSJ4"/>
<dbReference type="PANTHER" id="PTHR37296:SF1">
    <property type="entry name" value="CONSERVED VIRULENCE FACTOR B"/>
    <property type="match status" value="1"/>
</dbReference>
<gene>
    <name evidence="3" type="ORF">SAMN04488028_105137</name>
</gene>
<dbReference type="RefSeq" id="WP_084190558.1">
    <property type="nucleotide sequence ID" value="NZ_FRAA01000005.1"/>
</dbReference>
<dbReference type="InterPro" id="IPR014464">
    <property type="entry name" value="CvfB_fam"/>
</dbReference>
<protein>
    <recommendedName>
        <fullName evidence="2">S1 motif domain-containing protein</fullName>
    </recommendedName>
</protein>
<sequence>MEIGENNLLKVNRFTDNGAYLIDADHTEVLLPNKYVSEDLTIGDEINVFVYTDSQDRNVATTLTPLAKRNQFACLQVKDVSQYGAFMDWGLEKDLFVPFSEQDRRLKPGQWNLVYLYLDSITKRVAASTRIHLFVARDIMDIEEGDEADIIIGETTINGIKTIINQKYLGLIYENETFEELNKGEKRKGYIKTIRPDGKIDVSLRKSGIEILEEGAEKIISYLNSHDGQLSLHDKSSPEEIQSVLQMSKKNFKRSIGILYKKKMIVIKDEEIVLA</sequence>
<dbReference type="EMBL" id="FRAA01000005">
    <property type="protein sequence ID" value="SHK47693.1"/>
    <property type="molecule type" value="Genomic_DNA"/>
</dbReference>
<dbReference type="InterPro" id="IPR036388">
    <property type="entry name" value="WH-like_DNA-bd_sf"/>
</dbReference>